<protein>
    <submittedName>
        <fullName evidence="1">1309_t:CDS:1</fullName>
    </submittedName>
</protein>
<dbReference type="SUPFAM" id="SSF49764">
    <property type="entry name" value="HSP20-like chaperones"/>
    <property type="match status" value="1"/>
</dbReference>
<dbReference type="AlphaFoldDB" id="A0A9N8W551"/>
<proteinExistence type="predicted"/>
<sequence length="142" mass="16483">MDTDNETVPRNDNLESESARRIREIEETEKTTITLSSTSTSYTIHHNKVDVSANTYSVSPSNVVIVLKKSDRMEWQSLKFIHDDTEEEKYFLTVDNVQKCKQETENESNWTQHNILPQITSMQAFRNQDGIIIQMTTKQTPE</sequence>
<gene>
    <name evidence="1" type="ORF">POCULU_LOCUS1060</name>
</gene>
<keyword evidence="2" id="KW-1185">Reference proteome</keyword>
<dbReference type="OrthoDB" id="2374192at2759"/>
<accession>A0A9N8W551</accession>
<dbReference type="Proteomes" id="UP000789572">
    <property type="component" value="Unassembled WGS sequence"/>
</dbReference>
<reference evidence="1" key="1">
    <citation type="submission" date="2021-06" db="EMBL/GenBank/DDBJ databases">
        <authorList>
            <person name="Kallberg Y."/>
            <person name="Tangrot J."/>
            <person name="Rosling A."/>
        </authorList>
    </citation>
    <scope>NUCLEOTIDE SEQUENCE</scope>
    <source>
        <strain evidence="1">IA702</strain>
    </source>
</reference>
<organism evidence="1 2">
    <name type="scientific">Paraglomus occultum</name>
    <dbReference type="NCBI Taxonomy" id="144539"/>
    <lineage>
        <taxon>Eukaryota</taxon>
        <taxon>Fungi</taxon>
        <taxon>Fungi incertae sedis</taxon>
        <taxon>Mucoromycota</taxon>
        <taxon>Glomeromycotina</taxon>
        <taxon>Glomeromycetes</taxon>
        <taxon>Paraglomerales</taxon>
        <taxon>Paraglomeraceae</taxon>
        <taxon>Paraglomus</taxon>
    </lineage>
</organism>
<dbReference type="InterPro" id="IPR008978">
    <property type="entry name" value="HSP20-like_chaperone"/>
</dbReference>
<name>A0A9N8W551_9GLOM</name>
<comment type="caution">
    <text evidence="1">The sequence shown here is derived from an EMBL/GenBank/DDBJ whole genome shotgun (WGS) entry which is preliminary data.</text>
</comment>
<dbReference type="EMBL" id="CAJVPJ010000069">
    <property type="protein sequence ID" value="CAG8471339.1"/>
    <property type="molecule type" value="Genomic_DNA"/>
</dbReference>
<evidence type="ECO:0000313" key="2">
    <source>
        <dbReference type="Proteomes" id="UP000789572"/>
    </source>
</evidence>
<evidence type="ECO:0000313" key="1">
    <source>
        <dbReference type="EMBL" id="CAG8471339.1"/>
    </source>
</evidence>